<evidence type="ECO:0000259" key="11">
    <source>
        <dbReference type="Pfam" id="PF02885"/>
    </source>
</evidence>
<dbReference type="InterPro" id="IPR036320">
    <property type="entry name" value="Glycosyl_Trfase_fam3_N_dom_sf"/>
</dbReference>
<dbReference type="EC" id="2.4.2.18" evidence="9"/>
<evidence type="ECO:0000256" key="5">
    <source>
        <dbReference type="ARBA" id="ARBA00022822"/>
    </source>
</evidence>
<dbReference type="PANTHER" id="PTHR43285:SF2">
    <property type="entry name" value="ANTHRANILATE PHOSPHORIBOSYLTRANSFERASE"/>
    <property type="match status" value="1"/>
</dbReference>
<evidence type="ECO:0000256" key="3">
    <source>
        <dbReference type="ARBA" id="ARBA00022676"/>
    </source>
</evidence>
<feature type="binding site" evidence="9">
    <location>
        <position position="225"/>
    </location>
    <ligand>
        <name>Mg(2+)</name>
        <dbReference type="ChEBI" id="CHEBI:18420"/>
        <label>1</label>
    </ligand>
</feature>
<keyword evidence="6 9" id="KW-0057">Aromatic amino acid biosynthesis</keyword>
<dbReference type="HAMAP" id="MF_00211">
    <property type="entry name" value="TrpD"/>
    <property type="match status" value="1"/>
</dbReference>
<keyword evidence="5 9" id="KW-0822">Tryptophan biosynthesis</keyword>
<comment type="cofactor">
    <cofactor evidence="9">
        <name>Mg(2+)</name>
        <dbReference type="ChEBI" id="CHEBI:18420"/>
    </cofactor>
    <text evidence="9">Binds 2 magnesium ions per monomer.</text>
</comment>
<comment type="function">
    <text evidence="9">Catalyzes the transfer of the phosphoribosyl group of 5-phosphorylribose-1-pyrophosphate (PRPP) to anthranilate to yield N-(5'-phosphoribosyl)-anthranilate (PRA).</text>
</comment>
<keyword evidence="9" id="KW-0479">Metal-binding</keyword>
<evidence type="ECO:0000256" key="2">
    <source>
        <dbReference type="ARBA" id="ARBA00022605"/>
    </source>
</evidence>
<comment type="pathway">
    <text evidence="1 9">Amino-acid biosynthesis; L-tryptophan biosynthesis; L-tryptophan from chorismate: step 2/5.</text>
</comment>
<comment type="caution">
    <text evidence="9">Lacks conserved residue(s) required for the propagation of feature annotation.</text>
</comment>
<evidence type="ECO:0000256" key="6">
    <source>
        <dbReference type="ARBA" id="ARBA00023141"/>
    </source>
</evidence>
<protein>
    <recommendedName>
        <fullName evidence="9">Anthranilate phosphoribosyltransferase</fullName>
        <ecNumber evidence="9">2.4.2.18</ecNumber>
    </recommendedName>
</protein>
<comment type="similarity">
    <text evidence="9">Belongs to the anthranilate phosphoribosyltransferase family.</text>
</comment>
<feature type="domain" description="Glycosyl transferase family 3 N-terminal" evidence="11">
    <location>
        <begin position="4"/>
        <end position="63"/>
    </location>
</feature>
<dbReference type="SUPFAM" id="SSF47648">
    <property type="entry name" value="Nucleoside phosphorylase/phosphoribosyltransferase N-terminal domain"/>
    <property type="match status" value="1"/>
</dbReference>
<accession>A0A433JJS6</accession>
<feature type="binding site" evidence="9">
    <location>
        <position position="79"/>
    </location>
    <ligand>
        <name>anthranilate</name>
        <dbReference type="ChEBI" id="CHEBI:16567"/>
        <label>1</label>
    </ligand>
</feature>
<comment type="subunit">
    <text evidence="9">Homodimer.</text>
</comment>
<feature type="binding site" evidence="9">
    <location>
        <begin position="82"/>
        <end position="83"/>
    </location>
    <ligand>
        <name>5-phospho-alpha-D-ribose 1-diphosphate</name>
        <dbReference type="ChEBI" id="CHEBI:58017"/>
    </ligand>
</feature>
<dbReference type="EMBL" id="RZGR01000014">
    <property type="protein sequence ID" value="RUQ88221.1"/>
    <property type="molecule type" value="Genomic_DNA"/>
</dbReference>
<feature type="binding site" evidence="9">
    <location>
        <position position="79"/>
    </location>
    <ligand>
        <name>5-phospho-alpha-D-ribose 1-diphosphate</name>
        <dbReference type="ChEBI" id="CHEBI:58017"/>
    </ligand>
</feature>
<feature type="binding site" evidence="9">
    <location>
        <position position="87"/>
    </location>
    <ligand>
        <name>5-phospho-alpha-D-ribose 1-diphosphate</name>
        <dbReference type="ChEBI" id="CHEBI:58017"/>
    </ligand>
</feature>
<evidence type="ECO:0000259" key="10">
    <source>
        <dbReference type="Pfam" id="PF00591"/>
    </source>
</evidence>
<evidence type="ECO:0000256" key="9">
    <source>
        <dbReference type="HAMAP-Rule" id="MF_00211"/>
    </source>
</evidence>
<keyword evidence="13" id="KW-1185">Reference proteome</keyword>
<feature type="binding site" evidence="9">
    <location>
        <begin position="89"/>
        <end position="92"/>
    </location>
    <ligand>
        <name>5-phospho-alpha-D-ribose 1-diphosphate</name>
        <dbReference type="ChEBI" id="CHEBI:58017"/>
    </ligand>
</feature>
<feature type="binding site" evidence="9">
    <location>
        <begin position="107"/>
        <end position="115"/>
    </location>
    <ligand>
        <name>5-phospho-alpha-D-ribose 1-diphosphate</name>
        <dbReference type="ChEBI" id="CHEBI:58017"/>
    </ligand>
</feature>
<organism evidence="12 13">
    <name type="scientific">Legionella septentrionalis</name>
    <dbReference type="NCBI Taxonomy" id="2498109"/>
    <lineage>
        <taxon>Bacteria</taxon>
        <taxon>Pseudomonadati</taxon>
        <taxon>Pseudomonadota</taxon>
        <taxon>Gammaproteobacteria</taxon>
        <taxon>Legionellales</taxon>
        <taxon>Legionellaceae</taxon>
        <taxon>Legionella</taxon>
    </lineage>
</organism>
<sequence>MISEIFEQLIARQDLSSAQIKRIIACCMDGKLNDTQIGTFLALMRAKGETIHELTAAAEVMQGFAHFIDLGADLIDIVGTGGDGKNTFNVSTVCSFVVAAAGAQVAKHGNRSVSGRSGSADLLIEAGFELNLPDIQLQNCLHECGMVFLFAPHFHQAMQYVRQARQYLGIRTLFNLLGPLLNPAKAKKQVVGVCTAQLVEPIAKVLVNLGGERILVLHSQDGLDEISIAAPTQVMEYKQGKFISWSINPKDYDCYHENLNAIVVSAPQQSLQLARSVFSGIKGPARDIVLLNSAAAIYCADLCPSFDEALAKASAVIDSGQALEKFMKLKDLMQGDRK</sequence>
<feature type="binding site" evidence="9">
    <location>
        <position position="119"/>
    </location>
    <ligand>
        <name>5-phospho-alpha-D-ribose 1-diphosphate</name>
        <dbReference type="ChEBI" id="CHEBI:58017"/>
    </ligand>
</feature>
<dbReference type="NCBIfam" id="TIGR01245">
    <property type="entry name" value="trpD"/>
    <property type="match status" value="1"/>
</dbReference>
<dbReference type="AlphaFoldDB" id="A0A433JJS6"/>
<comment type="catalytic activity">
    <reaction evidence="7 9">
        <text>N-(5-phospho-beta-D-ribosyl)anthranilate + diphosphate = 5-phospho-alpha-D-ribose 1-diphosphate + anthranilate</text>
        <dbReference type="Rhea" id="RHEA:11768"/>
        <dbReference type="ChEBI" id="CHEBI:16567"/>
        <dbReference type="ChEBI" id="CHEBI:18277"/>
        <dbReference type="ChEBI" id="CHEBI:33019"/>
        <dbReference type="ChEBI" id="CHEBI:58017"/>
        <dbReference type="EC" id="2.4.2.18"/>
    </reaction>
</comment>
<comment type="caution">
    <text evidence="12">The sequence shown here is derived from an EMBL/GenBank/DDBJ whole genome shotgun (WGS) entry which is preliminary data.</text>
</comment>
<feature type="binding site" evidence="9">
    <location>
        <position position="110"/>
    </location>
    <ligand>
        <name>anthranilate</name>
        <dbReference type="ChEBI" id="CHEBI:16567"/>
        <label>1</label>
    </ligand>
</feature>
<dbReference type="InterPro" id="IPR005940">
    <property type="entry name" value="Anthranilate_Pribosyl_Tfrase"/>
</dbReference>
<dbReference type="GO" id="GO:0005829">
    <property type="term" value="C:cytosol"/>
    <property type="evidence" value="ECO:0007669"/>
    <property type="project" value="TreeGrafter"/>
</dbReference>
<dbReference type="Pfam" id="PF00591">
    <property type="entry name" value="Glycos_transf_3"/>
    <property type="match status" value="1"/>
</dbReference>
<dbReference type="Pfam" id="PF02885">
    <property type="entry name" value="Glycos_trans_3N"/>
    <property type="match status" value="1"/>
</dbReference>
<evidence type="ECO:0000313" key="12">
    <source>
        <dbReference type="EMBL" id="RUQ88221.1"/>
    </source>
</evidence>
<dbReference type="InterPro" id="IPR017459">
    <property type="entry name" value="Glycosyl_Trfase_fam3_N_dom"/>
</dbReference>
<dbReference type="GO" id="GO:0004048">
    <property type="term" value="F:anthranilate phosphoribosyltransferase activity"/>
    <property type="evidence" value="ECO:0007669"/>
    <property type="project" value="UniProtKB-UniRule"/>
</dbReference>
<proteinExistence type="inferred from homology"/>
<keyword evidence="9" id="KW-0460">Magnesium</keyword>
<dbReference type="FunFam" id="3.40.1030.10:FF:000002">
    <property type="entry name" value="Anthranilate phosphoribosyltransferase"/>
    <property type="match status" value="1"/>
</dbReference>
<dbReference type="PANTHER" id="PTHR43285">
    <property type="entry name" value="ANTHRANILATE PHOSPHORIBOSYLTRANSFERASE"/>
    <property type="match status" value="1"/>
</dbReference>
<gene>
    <name evidence="9 12" type="primary">trpD</name>
    <name evidence="12" type="ORF">EKM59_05980</name>
</gene>
<dbReference type="GO" id="GO:0000287">
    <property type="term" value="F:magnesium ion binding"/>
    <property type="evidence" value="ECO:0007669"/>
    <property type="project" value="UniProtKB-UniRule"/>
</dbReference>
<feature type="binding site" evidence="9">
    <location>
        <position position="224"/>
    </location>
    <ligand>
        <name>Mg(2+)</name>
        <dbReference type="ChEBI" id="CHEBI:18420"/>
        <label>2</label>
    </ligand>
</feature>
<dbReference type="UniPathway" id="UPA00035">
    <property type="reaction ID" value="UER00041"/>
</dbReference>
<dbReference type="GO" id="GO:0000162">
    <property type="term" value="P:L-tryptophan biosynthetic process"/>
    <property type="evidence" value="ECO:0007669"/>
    <property type="project" value="UniProtKB-UniRule"/>
</dbReference>
<dbReference type="InterPro" id="IPR035902">
    <property type="entry name" value="Nuc_phospho_transferase"/>
</dbReference>
<feature type="binding site" evidence="9">
    <location>
        <position position="225"/>
    </location>
    <ligand>
        <name>Mg(2+)</name>
        <dbReference type="ChEBI" id="CHEBI:18420"/>
        <label>2</label>
    </ligand>
</feature>
<reference evidence="12 13" key="1">
    <citation type="submission" date="2018-12" db="EMBL/GenBank/DDBJ databases">
        <title>Legionella sp,whole genome shotgun sequence.</title>
        <authorList>
            <person name="Wu H."/>
        </authorList>
    </citation>
    <scope>NUCLEOTIDE SEQUENCE [LARGE SCALE GENOMIC DNA]</scope>
    <source>
        <strain evidence="13">km714</strain>
    </source>
</reference>
<dbReference type="Gene3D" id="1.20.970.10">
    <property type="entry name" value="Transferase, Pyrimidine Nucleoside Phosphorylase, Chain C"/>
    <property type="match status" value="1"/>
</dbReference>
<name>A0A433JJS6_9GAMM</name>
<feature type="domain" description="Glycosyl transferase family 3" evidence="10">
    <location>
        <begin position="73"/>
        <end position="323"/>
    </location>
</feature>
<evidence type="ECO:0000313" key="13">
    <source>
        <dbReference type="Proteomes" id="UP000288012"/>
    </source>
</evidence>
<feature type="binding site" evidence="9">
    <location>
        <position position="91"/>
    </location>
    <ligand>
        <name>Mg(2+)</name>
        <dbReference type="ChEBI" id="CHEBI:18420"/>
        <label>1</label>
    </ligand>
</feature>
<evidence type="ECO:0000256" key="4">
    <source>
        <dbReference type="ARBA" id="ARBA00022679"/>
    </source>
</evidence>
<dbReference type="InterPro" id="IPR000312">
    <property type="entry name" value="Glycosyl_Trfase_fam3"/>
</dbReference>
<dbReference type="Gene3D" id="3.40.1030.10">
    <property type="entry name" value="Nucleoside phosphorylase/phosphoribosyltransferase catalytic domain"/>
    <property type="match status" value="1"/>
</dbReference>
<dbReference type="RefSeq" id="WP_127111259.1">
    <property type="nucleotide sequence ID" value="NZ_RZGR01000014.1"/>
</dbReference>
<comment type="similarity">
    <text evidence="8">In the C-terminal section; belongs to the anthranilate phosphoribosyltransferase family.</text>
</comment>
<feature type="binding site" evidence="9">
    <location>
        <position position="165"/>
    </location>
    <ligand>
        <name>anthranilate</name>
        <dbReference type="ChEBI" id="CHEBI:16567"/>
        <label>2</label>
    </ligand>
</feature>
<keyword evidence="3 9" id="KW-0328">Glycosyltransferase</keyword>
<evidence type="ECO:0000256" key="8">
    <source>
        <dbReference type="ARBA" id="ARBA00061188"/>
    </source>
</evidence>
<dbReference type="SUPFAM" id="SSF52418">
    <property type="entry name" value="Nucleoside phosphorylase/phosphoribosyltransferase catalytic domain"/>
    <property type="match status" value="1"/>
</dbReference>
<keyword evidence="2 9" id="KW-0028">Amino-acid biosynthesis</keyword>
<keyword evidence="4 9" id="KW-0808">Transferase</keyword>
<evidence type="ECO:0000256" key="7">
    <source>
        <dbReference type="ARBA" id="ARBA00052328"/>
    </source>
</evidence>
<dbReference type="Proteomes" id="UP000288012">
    <property type="component" value="Unassembled WGS sequence"/>
</dbReference>
<evidence type="ECO:0000256" key="1">
    <source>
        <dbReference type="ARBA" id="ARBA00004907"/>
    </source>
</evidence>